<dbReference type="SUPFAM" id="SSF47353">
    <property type="entry name" value="Retrovirus capsid dimerization domain-like"/>
    <property type="match status" value="1"/>
</dbReference>
<feature type="compositionally biased region" description="Polar residues" evidence="1">
    <location>
        <begin position="283"/>
        <end position="294"/>
    </location>
</feature>
<accession>A0A4Y2Q5N5</accession>
<evidence type="ECO:0000313" key="2">
    <source>
        <dbReference type="EMBL" id="GBN58781.1"/>
    </source>
</evidence>
<dbReference type="OrthoDB" id="6362792at2759"/>
<dbReference type="Gene3D" id="1.10.4020.10">
    <property type="entry name" value="DNA breaking-rejoining enzymes"/>
    <property type="match status" value="1"/>
</dbReference>
<name>A0A4Y2Q5N5_ARAVE</name>
<dbReference type="PANTHER" id="PTHR46888">
    <property type="entry name" value="ZINC KNUCKLE DOMAINCONTAINING PROTEIN-RELATED"/>
    <property type="match status" value="1"/>
</dbReference>
<dbReference type="InterPro" id="IPR038269">
    <property type="entry name" value="SCAN_sf"/>
</dbReference>
<dbReference type="AlphaFoldDB" id="A0A4Y2Q5N5"/>
<comment type="caution">
    <text evidence="2">The sequence shown here is derived from an EMBL/GenBank/DDBJ whole genome shotgun (WGS) entry which is preliminary data.</text>
</comment>
<dbReference type="PANTHER" id="PTHR46888:SF1">
    <property type="entry name" value="RIBONUCLEASE H"/>
    <property type="match status" value="1"/>
</dbReference>
<dbReference type="EMBL" id="BGPR01012995">
    <property type="protein sequence ID" value="GBN58781.1"/>
    <property type="molecule type" value="Genomic_DNA"/>
</dbReference>
<evidence type="ECO:0000313" key="3">
    <source>
        <dbReference type="Proteomes" id="UP000499080"/>
    </source>
</evidence>
<reference evidence="2 3" key="1">
    <citation type="journal article" date="2019" name="Sci. Rep.">
        <title>Orb-weaving spider Araneus ventricosus genome elucidates the spidroin gene catalogue.</title>
        <authorList>
            <person name="Kono N."/>
            <person name="Nakamura H."/>
            <person name="Ohtoshi R."/>
            <person name="Moran D.A.P."/>
            <person name="Shinohara A."/>
            <person name="Yoshida Y."/>
            <person name="Fujiwara M."/>
            <person name="Mori M."/>
            <person name="Tomita M."/>
            <person name="Arakawa K."/>
        </authorList>
    </citation>
    <scope>NUCLEOTIDE SEQUENCE [LARGE SCALE GENOMIC DNA]</scope>
</reference>
<evidence type="ECO:0008006" key="4">
    <source>
        <dbReference type="Google" id="ProtNLM"/>
    </source>
</evidence>
<gene>
    <name evidence="2" type="ORF">AVEN_213916_1</name>
</gene>
<keyword evidence="3" id="KW-1185">Reference proteome</keyword>
<dbReference type="Proteomes" id="UP000499080">
    <property type="component" value="Unassembled WGS sequence"/>
</dbReference>
<sequence length="744" mass="84923">MAFLAKHCKEELIALAEDMGIEISPTDKKIDICKKIKESPDFEEEFVRGCLEDIVKQREAEAAELKTQREAEALREEREFELEKIRLSNAAEINSVGSARSESVRPRRELGNLMQKYDAQVADISLYLAMFERQARTAEIEESEWVSQLMALLPLDLAQIIIKEPEDKMKDYLHIKGVLLERFKMKPETFRVKFTQHQRKSGELWKELIFELRNYLEGWLDGVKVNDFETLKNLMITDQVKRRVPPEVKDHFLDEWALERKPTEKIKPVSPKRELKGKPLGNSAPQFWKNSTPKGNWRNENFERRKPAACYICHSTEHLRPNCPQLKKYQPVEVVNHVGMSDSTETLFAPYMSKALVNQREMSILRDTGASIDLVSRNHINPEDLMGETVLIKQPLDKNLTCLPLAKIELQSPELGKIVTKAAVLDTHLDNGIYLLGNRSAQLIEKQRKTSNLNVVVTRCQKLKKETESGAVIKPPPRRPLQEENPIIVGEELVPLPLPQAVGDTLSLLKVSSETVASEQNNCTSLNSSWEKEKAGKSKINNGLNSDISVKETRTENSNDIVSKSVTLNVESIPREINDEIKNDFYQKGEFSGKKIIAMIGIELDETDCSEIQDNLGNLANATTNTSHEVDYSPHKLSDQNELGFEIGSETLNRYELHCNGNCMLPRSHERKKTELKGTCLVLKAIRGKHEPPGFDIYGLLLFDTRKRPPGYLMLEVNMRLLYEHWLDPGEESNPINLKEIWIN</sequence>
<organism evidence="2 3">
    <name type="scientific">Araneus ventricosus</name>
    <name type="common">Orbweaver spider</name>
    <name type="synonym">Epeira ventricosa</name>
    <dbReference type="NCBI Taxonomy" id="182803"/>
    <lineage>
        <taxon>Eukaryota</taxon>
        <taxon>Metazoa</taxon>
        <taxon>Ecdysozoa</taxon>
        <taxon>Arthropoda</taxon>
        <taxon>Chelicerata</taxon>
        <taxon>Arachnida</taxon>
        <taxon>Araneae</taxon>
        <taxon>Araneomorphae</taxon>
        <taxon>Entelegynae</taxon>
        <taxon>Araneoidea</taxon>
        <taxon>Araneidae</taxon>
        <taxon>Araneus</taxon>
    </lineage>
</organism>
<evidence type="ECO:0000256" key="1">
    <source>
        <dbReference type="SAM" id="MobiDB-lite"/>
    </source>
</evidence>
<proteinExistence type="predicted"/>
<feature type="region of interest" description="Disordered" evidence="1">
    <location>
        <begin position="271"/>
        <end position="299"/>
    </location>
</feature>
<protein>
    <recommendedName>
        <fullName evidence="4">CCHC-type domain-containing protein</fullName>
    </recommendedName>
</protein>